<sequence>MLLKAVRKVWQRTPYTNQFRQEFKRPRVDNQPFATSKESLLAESGMNATRQ</sequence>
<accession>A0A9D4MC27</accession>
<evidence type="ECO:0000256" key="1">
    <source>
        <dbReference type="SAM" id="MobiDB-lite"/>
    </source>
</evidence>
<evidence type="ECO:0000313" key="3">
    <source>
        <dbReference type="Proteomes" id="UP000828390"/>
    </source>
</evidence>
<dbReference type="Proteomes" id="UP000828390">
    <property type="component" value="Unassembled WGS sequence"/>
</dbReference>
<keyword evidence="3" id="KW-1185">Reference proteome</keyword>
<reference evidence="2" key="1">
    <citation type="journal article" date="2019" name="bioRxiv">
        <title>The Genome of the Zebra Mussel, Dreissena polymorpha: A Resource for Invasive Species Research.</title>
        <authorList>
            <person name="McCartney M.A."/>
            <person name="Auch B."/>
            <person name="Kono T."/>
            <person name="Mallez S."/>
            <person name="Zhang Y."/>
            <person name="Obille A."/>
            <person name="Becker A."/>
            <person name="Abrahante J.E."/>
            <person name="Garbe J."/>
            <person name="Badalamenti J.P."/>
            <person name="Herman A."/>
            <person name="Mangelson H."/>
            <person name="Liachko I."/>
            <person name="Sullivan S."/>
            <person name="Sone E.D."/>
            <person name="Koren S."/>
            <person name="Silverstein K.A.T."/>
            <person name="Beckman K.B."/>
            <person name="Gohl D.M."/>
        </authorList>
    </citation>
    <scope>NUCLEOTIDE SEQUENCE</scope>
    <source>
        <strain evidence="2">Duluth1</strain>
        <tissue evidence="2">Whole animal</tissue>
    </source>
</reference>
<reference evidence="2" key="2">
    <citation type="submission" date="2020-11" db="EMBL/GenBank/DDBJ databases">
        <authorList>
            <person name="McCartney M.A."/>
            <person name="Auch B."/>
            <person name="Kono T."/>
            <person name="Mallez S."/>
            <person name="Becker A."/>
            <person name="Gohl D.M."/>
            <person name="Silverstein K.A.T."/>
            <person name="Koren S."/>
            <person name="Bechman K.B."/>
            <person name="Herman A."/>
            <person name="Abrahante J.E."/>
            <person name="Garbe J."/>
        </authorList>
    </citation>
    <scope>NUCLEOTIDE SEQUENCE</scope>
    <source>
        <strain evidence="2">Duluth1</strain>
        <tissue evidence="2">Whole animal</tissue>
    </source>
</reference>
<name>A0A9D4MC27_DREPO</name>
<evidence type="ECO:0000313" key="2">
    <source>
        <dbReference type="EMBL" id="KAH3872949.1"/>
    </source>
</evidence>
<feature type="region of interest" description="Disordered" evidence="1">
    <location>
        <begin position="29"/>
        <end position="51"/>
    </location>
</feature>
<comment type="caution">
    <text evidence="2">The sequence shown here is derived from an EMBL/GenBank/DDBJ whole genome shotgun (WGS) entry which is preliminary data.</text>
</comment>
<proteinExistence type="predicted"/>
<protein>
    <submittedName>
        <fullName evidence="2">Uncharacterized protein</fullName>
    </submittedName>
</protein>
<dbReference type="AlphaFoldDB" id="A0A9D4MC27"/>
<organism evidence="2 3">
    <name type="scientific">Dreissena polymorpha</name>
    <name type="common">Zebra mussel</name>
    <name type="synonym">Mytilus polymorpha</name>
    <dbReference type="NCBI Taxonomy" id="45954"/>
    <lineage>
        <taxon>Eukaryota</taxon>
        <taxon>Metazoa</taxon>
        <taxon>Spiralia</taxon>
        <taxon>Lophotrochozoa</taxon>
        <taxon>Mollusca</taxon>
        <taxon>Bivalvia</taxon>
        <taxon>Autobranchia</taxon>
        <taxon>Heteroconchia</taxon>
        <taxon>Euheterodonta</taxon>
        <taxon>Imparidentia</taxon>
        <taxon>Neoheterodontei</taxon>
        <taxon>Myida</taxon>
        <taxon>Dreissenoidea</taxon>
        <taxon>Dreissenidae</taxon>
        <taxon>Dreissena</taxon>
    </lineage>
</organism>
<dbReference type="EMBL" id="JAIWYP010000002">
    <property type="protein sequence ID" value="KAH3872949.1"/>
    <property type="molecule type" value="Genomic_DNA"/>
</dbReference>
<gene>
    <name evidence="2" type="ORF">DPMN_036172</name>
</gene>